<feature type="domain" description="Enoyl reductase (ER)" evidence="3">
    <location>
        <begin position="14"/>
        <end position="335"/>
    </location>
</feature>
<dbReference type="InterPro" id="IPR014182">
    <property type="entry name" value="ADH_Zn_typ-1"/>
</dbReference>
<evidence type="ECO:0000313" key="5">
    <source>
        <dbReference type="Proteomes" id="UP000319700"/>
    </source>
</evidence>
<dbReference type="CDD" id="cd08252">
    <property type="entry name" value="AL_MDR"/>
    <property type="match status" value="1"/>
</dbReference>
<dbReference type="OrthoDB" id="9787435at2"/>
<dbReference type="InterPro" id="IPR052585">
    <property type="entry name" value="Lipid_raft_assoc_Zn_ADH"/>
</dbReference>
<dbReference type="InterPro" id="IPR002364">
    <property type="entry name" value="Quin_OxRdtase/zeta-crystal_CS"/>
</dbReference>
<dbReference type="InterPro" id="IPR020843">
    <property type="entry name" value="ER"/>
</dbReference>
<keyword evidence="5" id="KW-1185">Reference proteome</keyword>
<dbReference type="Gene3D" id="3.90.180.10">
    <property type="entry name" value="Medium-chain alcohol dehydrogenases, catalytic domain"/>
    <property type="match status" value="1"/>
</dbReference>
<dbReference type="SUPFAM" id="SSF51735">
    <property type="entry name" value="NAD(P)-binding Rossmann-fold domains"/>
    <property type="match status" value="1"/>
</dbReference>
<keyword evidence="2" id="KW-0560">Oxidoreductase</keyword>
<gene>
    <name evidence="4" type="ORF">EAH81_16215</name>
</gene>
<dbReference type="NCBIfam" id="TIGR02817">
    <property type="entry name" value="adh_fam_1"/>
    <property type="match status" value="1"/>
</dbReference>
<proteinExistence type="inferred from homology"/>
<dbReference type="Proteomes" id="UP000319700">
    <property type="component" value="Unassembled WGS sequence"/>
</dbReference>
<sequence>MKAIGFKTSLSIEKENSFIEFETPKPIPGPHDLLVKIEAVSVNPVDYKIRQNSVKDTVLETPKIIGWDAVGVVEAVGDKVSLFKVGDEVYYAGDLTKQGSNAEYQTIDERIVGKKPKSLSVEQAAAMPLTGLTAWEILFDRIRIDPEKDKGKSILIIGGAGGVGSIAIQLAKKVAGLTVIATASRSESIEWCKEQGADFVVNHKNLIEEVRNAGFQHVDFILDFVDVNQYWDAFVELIKPQGHIGSISDPVESVNLRQLKGKSASFHWELMFTRSMFQTEDMIEQHHILNKLATLLDNGTIQSTLKTTLNGLTVANFKEAHKLLESGKTIGKIAIKF</sequence>
<dbReference type="GO" id="GO:0016491">
    <property type="term" value="F:oxidoreductase activity"/>
    <property type="evidence" value="ECO:0007669"/>
    <property type="project" value="UniProtKB-KW"/>
</dbReference>
<dbReference type="InterPro" id="IPR013149">
    <property type="entry name" value="ADH-like_C"/>
</dbReference>
<keyword evidence="2" id="KW-0479">Metal-binding</keyword>
<dbReference type="GO" id="GO:0008270">
    <property type="term" value="F:zinc ion binding"/>
    <property type="evidence" value="ECO:0007669"/>
    <property type="project" value="InterPro"/>
</dbReference>
<dbReference type="PROSITE" id="PS01162">
    <property type="entry name" value="QOR_ZETA_CRYSTAL"/>
    <property type="match status" value="1"/>
</dbReference>
<accession>A0A502EL29</accession>
<dbReference type="PANTHER" id="PTHR43482:SF1">
    <property type="entry name" value="PROTEIN AST1-RELATED"/>
    <property type="match status" value="1"/>
</dbReference>
<keyword evidence="2" id="KW-0862">Zinc</keyword>
<evidence type="ECO:0000259" key="3">
    <source>
        <dbReference type="SMART" id="SM00829"/>
    </source>
</evidence>
<reference evidence="4 5" key="1">
    <citation type="journal article" date="2019" name="Environ. Microbiol.">
        <title>Species interactions and distinct microbial communities in high Arctic permafrost affected cryosols are associated with the CH4 and CO2 gas fluxes.</title>
        <authorList>
            <person name="Altshuler I."/>
            <person name="Hamel J."/>
            <person name="Turney S."/>
            <person name="Magnuson E."/>
            <person name="Levesque R."/>
            <person name="Greer C."/>
            <person name="Whyte L.G."/>
        </authorList>
    </citation>
    <scope>NUCLEOTIDE SEQUENCE [LARGE SCALE GENOMIC DNA]</scope>
    <source>
        <strain evidence="4 5">42</strain>
    </source>
</reference>
<dbReference type="SUPFAM" id="SSF50129">
    <property type="entry name" value="GroES-like"/>
    <property type="match status" value="1"/>
</dbReference>
<dbReference type="AlphaFoldDB" id="A0A502EL29"/>
<evidence type="ECO:0000256" key="1">
    <source>
        <dbReference type="ARBA" id="ARBA00010371"/>
    </source>
</evidence>
<evidence type="ECO:0000256" key="2">
    <source>
        <dbReference type="RuleBase" id="RU364000"/>
    </source>
</evidence>
<dbReference type="Pfam" id="PF08240">
    <property type="entry name" value="ADH_N"/>
    <property type="match status" value="1"/>
</dbReference>
<organism evidence="4 5">
    <name type="scientific">Flavobacterium pectinovorum</name>
    <dbReference type="NCBI Taxonomy" id="29533"/>
    <lineage>
        <taxon>Bacteria</taxon>
        <taxon>Pseudomonadati</taxon>
        <taxon>Bacteroidota</taxon>
        <taxon>Flavobacteriia</taxon>
        <taxon>Flavobacteriales</taxon>
        <taxon>Flavobacteriaceae</taxon>
        <taxon>Flavobacterium</taxon>
    </lineage>
</organism>
<dbReference type="SMART" id="SM00829">
    <property type="entry name" value="PKS_ER"/>
    <property type="match status" value="1"/>
</dbReference>
<dbReference type="Gene3D" id="3.40.50.720">
    <property type="entry name" value="NAD(P)-binding Rossmann-like Domain"/>
    <property type="match status" value="1"/>
</dbReference>
<evidence type="ECO:0000313" key="4">
    <source>
        <dbReference type="EMBL" id="TPG38463.1"/>
    </source>
</evidence>
<dbReference type="InterPro" id="IPR011032">
    <property type="entry name" value="GroES-like_sf"/>
</dbReference>
<dbReference type="STRING" id="29533.SAMN05444387_4403"/>
<dbReference type="RefSeq" id="WP_140508878.1">
    <property type="nucleotide sequence ID" value="NZ_RCZH01000010.1"/>
</dbReference>
<name>A0A502EL29_9FLAO</name>
<dbReference type="InterPro" id="IPR013154">
    <property type="entry name" value="ADH-like_N"/>
</dbReference>
<dbReference type="InterPro" id="IPR036291">
    <property type="entry name" value="NAD(P)-bd_dom_sf"/>
</dbReference>
<dbReference type="EMBL" id="RCZH01000010">
    <property type="protein sequence ID" value="TPG38463.1"/>
    <property type="molecule type" value="Genomic_DNA"/>
</dbReference>
<comment type="caution">
    <text evidence="4">The sequence shown here is derived from an EMBL/GenBank/DDBJ whole genome shotgun (WGS) entry which is preliminary data.</text>
</comment>
<protein>
    <recommendedName>
        <fullName evidence="2">Zinc-type alcohol dehydrogenase-like protein</fullName>
    </recommendedName>
</protein>
<dbReference type="PANTHER" id="PTHR43482">
    <property type="entry name" value="PROTEIN AST1-RELATED"/>
    <property type="match status" value="1"/>
</dbReference>
<dbReference type="Pfam" id="PF00107">
    <property type="entry name" value="ADH_zinc_N"/>
    <property type="match status" value="1"/>
</dbReference>
<comment type="similarity">
    <text evidence="1 2">Belongs to the zinc-containing alcohol dehydrogenase family. Quinone oxidoreductase subfamily.</text>
</comment>